<accession>A0A6M5YPA1</accession>
<keyword evidence="3" id="KW-1185">Reference proteome</keyword>
<evidence type="ECO:0000256" key="1">
    <source>
        <dbReference type="SAM" id="SignalP"/>
    </source>
</evidence>
<keyword evidence="1" id="KW-0732">Signal</keyword>
<dbReference type="Proteomes" id="UP000503447">
    <property type="component" value="Chromosome"/>
</dbReference>
<sequence>MLRWDRTAPLLSAALAVALAVLPVRATDDETTRALSALKSVTKEGKGNEDAGPAWKTLVSKGGAALMPALEAFDDTNPTATNWLRAAVDAIAEKETTAGHKLPVEKLEAFAKDTKHAPSARRVAYELLVSQDATAKDRLLPGFLNDKSADLRRDAVARELGAIEKAARPSLRADLEKLFAYARDKDQVDLIAKKIGETGGAASVSEHFGFVTHAAVVGPFDSTGGKGFATAYPPEAARDASGTFKGKGGAEVKWVTADTTDKYGKFDLNRIVPKGAAQDRYTDAVAYALAVVVAEAETPCEIRVASATAVQIFLNGKKLFEREEYHHGDALDANIGRGVLKKGENVIVLKVCQNSQDQEWARVWSFQMRVCDETGGPLPLKQKITADNKDKIVPLGYIPDAPATKEEKK</sequence>
<feature type="signal peptide" evidence="1">
    <location>
        <begin position="1"/>
        <end position="26"/>
    </location>
</feature>
<reference evidence="3" key="1">
    <citation type="submission" date="2020-05" db="EMBL/GenBank/DDBJ databases">
        <title>Frigoriglobus tundricola gen. nov., sp. nov., a psychrotolerant cellulolytic planctomycete of the family Gemmataceae with two divergent copies of 16S rRNA gene.</title>
        <authorList>
            <person name="Kulichevskaya I.S."/>
            <person name="Ivanova A.A."/>
            <person name="Naumoff D.G."/>
            <person name="Beletsky A.V."/>
            <person name="Rijpstra W.I.C."/>
            <person name="Sinninghe Damste J.S."/>
            <person name="Mardanov A.V."/>
            <person name="Ravin N.V."/>
            <person name="Dedysh S.N."/>
        </authorList>
    </citation>
    <scope>NUCLEOTIDE SEQUENCE [LARGE SCALE GENOMIC DNA]</scope>
    <source>
        <strain evidence="3">PL17</strain>
    </source>
</reference>
<dbReference type="RefSeq" id="WP_171470964.1">
    <property type="nucleotide sequence ID" value="NZ_CP053452.2"/>
</dbReference>
<proteinExistence type="predicted"/>
<dbReference type="KEGG" id="ftj:FTUN_2642"/>
<name>A0A6M5YPA1_9BACT</name>
<protein>
    <recommendedName>
        <fullName evidence="4">HEAT repeat domain-containing protein</fullName>
    </recommendedName>
</protein>
<evidence type="ECO:0000313" key="2">
    <source>
        <dbReference type="EMBL" id="QJW95103.1"/>
    </source>
</evidence>
<evidence type="ECO:0000313" key="3">
    <source>
        <dbReference type="Proteomes" id="UP000503447"/>
    </source>
</evidence>
<gene>
    <name evidence="2" type="ORF">FTUN_2642</name>
</gene>
<dbReference type="EMBL" id="CP053452">
    <property type="protein sequence ID" value="QJW95103.1"/>
    <property type="molecule type" value="Genomic_DNA"/>
</dbReference>
<feature type="chain" id="PRO_5026939163" description="HEAT repeat domain-containing protein" evidence="1">
    <location>
        <begin position="27"/>
        <end position="409"/>
    </location>
</feature>
<dbReference type="AlphaFoldDB" id="A0A6M5YPA1"/>
<organism evidence="2 3">
    <name type="scientific">Frigoriglobus tundricola</name>
    <dbReference type="NCBI Taxonomy" id="2774151"/>
    <lineage>
        <taxon>Bacteria</taxon>
        <taxon>Pseudomonadati</taxon>
        <taxon>Planctomycetota</taxon>
        <taxon>Planctomycetia</taxon>
        <taxon>Gemmatales</taxon>
        <taxon>Gemmataceae</taxon>
        <taxon>Frigoriglobus</taxon>
    </lineage>
</organism>
<evidence type="ECO:0008006" key="4">
    <source>
        <dbReference type="Google" id="ProtNLM"/>
    </source>
</evidence>